<evidence type="ECO:0008006" key="4">
    <source>
        <dbReference type="Google" id="ProtNLM"/>
    </source>
</evidence>
<name>A0A1I4DHE2_9RHOB</name>
<keyword evidence="1" id="KW-0812">Transmembrane</keyword>
<sequence length="88" mass="10096">MFALARLAVVGFVVLTIVYVCLSWYSRSVRRDKLEAEWDSEGMSGDRDAFIEQGLADYDGSLRRKLIWGVYIIPVTAVIALIYFMNFH</sequence>
<evidence type="ECO:0000313" key="2">
    <source>
        <dbReference type="EMBL" id="SFK93014.1"/>
    </source>
</evidence>
<keyword evidence="1" id="KW-0472">Membrane</keyword>
<reference evidence="3" key="1">
    <citation type="submission" date="2016-10" db="EMBL/GenBank/DDBJ databases">
        <authorList>
            <person name="Varghese N."/>
            <person name="Submissions S."/>
        </authorList>
    </citation>
    <scope>NUCLEOTIDE SEQUENCE [LARGE SCALE GENOMIC DNA]</scope>
    <source>
        <strain evidence="3">DSM 28453</strain>
    </source>
</reference>
<accession>A0A1I4DHE2</accession>
<dbReference type="OrthoDB" id="7632202at2"/>
<proteinExistence type="predicted"/>
<protein>
    <recommendedName>
        <fullName evidence="4">Cation/multidrug efflux pump</fullName>
    </recommendedName>
</protein>
<dbReference type="RefSeq" id="WP_093323128.1">
    <property type="nucleotide sequence ID" value="NZ_FOSZ01000003.1"/>
</dbReference>
<evidence type="ECO:0000256" key="1">
    <source>
        <dbReference type="SAM" id="Phobius"/>
    </source>
</evidence>
<keyword evidence="3" id="KW-1185">Reference proteome</keyword>
<organism evidence="2 3">
    <name type="scientific">Shimia haliotis</name>
    <dbReference type="NCBI Taxonomy" id="1280847"/>
    <lineage>
        <taxon>Bacteria</taxon>
        <taxon>Pseudomonadati</taxon>
        <taxon>Pseudomonadota</taxon>
        <taxon>Alphaproteobacteria</taxon>
        <taxon>Rhodobacterales</taxon>
        <taxon>Roseobacteraceae</taxon>
    </lineage>
</organism>
<keyword evidence="1" id="KW-1133">Transmembrane helix</keyword>
<dbReference type="EMBL" id="FOSZ01000003">
    <property type="protein sequence ID" value="SFK93014.1"/>
    <property type="molecule type" value="Genomic_DNA"/>
</dbReference>
<dbReference type="Proteomes" id="UP000198851">
    <property type="component" value="Unassembled WGS sequence"/>
</dbReference>
<evidence type="ECO:0000313" key="3">
    <source>
        <dbReference type="Proteomes" id="UP000198851"/>
    </source>
</evidence>
<dbReference type="AlphaFoldDB" id="A0A1I4DHE2"/>
<feature type="transmembrane region" description="Helical" evidence="1">
    <location>
        <begin position="66"/>
        <end position="85"/>
    </location>
</feature>
<gene>
    <name evidence="2" type="ORF">SAMN04488036_103190</name>
</gene>
<dbReference type="STRING" id="1280847.SAMN04488036_103190"/>
<feature type="transmembrane region" description="Helical" evidence="1">
    <location>
        <begin position="6"/>
        <end position="25"/>
    </location>
</feature>